<dbReference type="AlphaFoldDB" id="A0A267GA16"/>
<feature type="domain" description="Ubiquitin fusion degradation protein UFD1 N-terminal subdomain 2" evidence="5">
    <location>
        <begin position="120"/>
        <end position="195"/>
    </location>
</feature>
<gene>
    <name evidence="6" type="ORF">BOX15_Mlig029594g3</name>
</gene>
<sequence length="371" mass="39987">MFNRFVFGGGPGPQMSSTFETTYRCYSASMFTGQDKVRQEAQTGGKIIMPQSALESLVQLHIQYPMIFRLSNPVTKKFSHAGVIEFTAEEGRVYVPYWIMQNLLLNEGDMLRIENVSLPKATYAKFQPQNVNFLDISNPKAVLENELRKFACLSTGDIIVLHYNNKEYELLVQELKPANSVTIIECDVNVEFDKPVGYEESTVPKSASQASLPSGAAGGFSDGLGGAAGLPLIPGAMEDLSHQPVIPEGARNPDRPAAFPGAGQRLDGKLKSQQPHVFSADGATAASSSSAAAVNGGLTSVDSSSSLNSYSAKERGVPNYDYRPGELHFIRKFNRGNGNDNAAVDGGDAGSFKAFDGAGMRLKTARTAKQR</sequence>
<dbReference type="STRING" id="282301.A0A267GA16"/>
<dbReference type="GO" id="GO:0006511">
    <property type="term" value="P:ubiquitin-dependent protein catabolic process"/>
    <property type="evidence" value="ECO:0007669"/>
    <property type="project" value="InterPro"/>
</dbReference>
<dbReference type="OrthoDB" id="422728at2759"/>
<organism evidence="6 7">
    <name type="scientific">Macrostomum lignano</name>
    <dbReference type="NCBI Taxonomy" id="282301"/>
    <lineage>
        <taxon>Eukaryota</taxon>
        <taxon>Metazoa</taxon>
        <taxon>Spiralia</taxon>
        <taxon>Lophotrochozoa</taxon>
        <taxon>Platyhelminthes</taxon>
        <taxon>Rhabditophora</taxon>
        <taxon>Macrostomorpha</taxon>
        <taxon>Macrostomida</taxon>
        <taxon>Macrostomidae</taxon>
        <taxon>Macrostomum</taxon>
    </lineage>
</organism>
<dbReference type="PANTHER" id="PTHR12555:SF13">
    <property type="entry name" value="UBIQUITIN RECOGNITION FACTOR IN ER-ASSOCIATED DEGRADATION PROTEIN 1"/>
    <property type="match status" value="1"/>
</dbReference>
<dbReference type="InterPro" id="IPR055418">
    <property type="entry name" value="UFD1_N2"/>
</dbReference>
<dbReference type="InterPro" id="IPR055417">
    <property type="entry name" value="UFD1_N1"/>
</dbReference>
<feature type="domain" description="Ubiquitin fusion degradation protein UFD1 N-terminal subdomain 1" evidence="4">
    <location>
        <begin position="19"/>
        <end position="119"/>
    </location>
</feature>
<keyword evidence="2" id="KW-0833">Ubl conjugation pathway</keyword>
<evidence type="ECO:0000256" key="1">
    <source>
        <dbReference type="ARBA" id="ARBA00006043"/>
    </source>
</evidence>
<dbReference type="GO" id="GO:0036503">
    <property type="term" value="P:ERAD pathway"/>
    <property type="evidence" value="ECO:0007669"/>
    <property type="project" value="TreeGrafter"/>
</dbReference>
<comment type="caution">
    <text evidence="6">The sequence shown here is derived from an EMBL/GenBank/DDBJ whole genome shotgun (WGS) entry which is preliminary data.</text>
</comment>
<evidence type="ECO:0000313" key="6">
    <source>
        <dbReference type="EMBL" id="PAA82287.1"/>
    </source>
</evidence>
<dbReference type="Proteomes" id="UP000215902">
    <property type="component" value="Unassembled WGS sequence"/>
</dbReference>
<dbReference type="EMBL" id="NIVC01000481">
    <property type="protein sequence ID" value="PAA82287.1"/>
    <property type="molecule type" value="Genomic_DNA"/>
</dbReference>
<evidence type="ECO:0000259" key="5">
    <source>
        <dbReference type="Pfam" id="PF24842"/>
    </source>
</evidence>
<evidence type="ECO:0000313" key="7">
    <source>
        <dbReference type="Proteomes" id="UP000215902"/>
    </source>
</evidence>
<comment type="similarity">
    <text evidence="1">Belongs to the UFD1 family.</text>
</comment>
<dbReference type="Pfam" id="PF24842">
    <property type="entry name" value="UFD1_N2"/>
    <property type="match status" value="1"/>
</dbReference>
<proteinExistence type="inferred from homology"/>
<evidence type="ECO:0000259" key="4">
    <source>
        <dbReference type="Pfam" id="PF03152"/>
    </source>
</evidence>
<dbReference type="Pfam" id="PF03152">
    <property type="entry name" value="UFD1_N1"/>
    <property type="match status" value="1"/>
</dbReference>
<dbReference type="Gene3D" id="3.10.330.10">
    <property type="match status" value="1"/>
</dbReference>
<dbReference type="InterPro" id="IPR042299">
    <property type="entry name" value="Ufd1-like_Nn"/>
</dbReference>
<dbReference type="FunFam" id="2.40.40.50:FF:000001">
    <property type="entry name" value="Ubiquitin fusion degradation protein 1 homolog"/>
    <property type="match status" value="1"/>
</dbReference>
<evidence type="ECO:0000256" key="2">
    <source>
        <dbReference type="ARBA" id="ARBA00022786"/>
    </source>
</evidence>
<dbReference type="InterPro" id="IPR004854">
    <property type="entry name" value="Ufd1-like"/>
</dbReference>
<name>A0A267GA16_9PLAT</name>
<accession>A0A267GA16</accession>
<dbReference type="GO" id="GO:0031593">
    <property type="term" value="F:polyubiquitin modification-dependent protein binding"/>
    <property type="evidence" value="ECO:0007669"/>
    <property type="project" value="TreeGrafter"/>
</dbReference>
<dbReference type="PANTHER" id="PTHR12555">
    <property type="entry name" value="UBIQUITIN FUSION DEGRADATON PROTEIN 1"/>
    <property type="match status" value="1"/>
</dbReference>
<evidence type="ECO:0000256" key="3">
    <source>
        <dbReference type="SAM" id="MobiDB-lite"/>
    </source>
</evidence>
<feature type="region of interest" description="Disordered" evidence="3">
    <location>
        <begin position="243"/>
        <end position="268"/>
    </location>
</feature>
<dbReference type="Gene3D" id="2.40.40.50">
    <property type="entry name" value="Ubiquitin fusion degradation protein UFD1, N-terminal domain"/>
    <property type="match status" value="1"/>
</dbReference>
<reference evidence="6 7" key="1">
    <citation type="submission" date="2017-06" db="EMBL/GenBank/DDBJ databases">
        <title>A platform for efficient transgenesis in Macrostomum lignano, a flatworm model organism for stem cell research.</title>
        <authorList>
            <person name="Berezikov E."/>
        </authorList>
    </citation>
    <scope>NUCLEOTIDE SEQUENCE [LARGE SCALE GENOMIC DNA]</scope>
    <source>
        <strain evidence="6">DV1</strain>
        <tissue evidence="6">Whole organism</tissue>
    </source>
</reference>
<dbReference type="GO" id="GO:0034098">
    <property type="term" value="C:VCP-NPL4-UFD1 AAA ATPase complex"/>
    <property type="evidence" value="ECO:0007669"/>
    <property type="project" value="TreeGrafter"/>
</dbReference>
<keyword evidence="7" id="KW-1185">Reference proteome</keyword>
<evidence type="ECO:0008006" key="8">
    <source>
        <dbReference type="Google" id="ProtNLM"/>
    </source>
</evidence>
<protein>
    <recommendedName>
        <fullName evidence="8">Ubiquitin fusion degradation protein 1 homolog</fullName>
    </recommendedName>
</protein>
<dbReference type="FunFam" id="3.10.330.10:FF:000002">
    <property type="entry name" value="ubiquitin fusion degradation protein 1 homolog"/>
    <property type="match status" value="1"/>
</dbReference>